<keyword evidence="1" id="KW-0645">Protease</keyword>
<name>A0A6V6YW98_9FLAO</name>
<keyword evidence="3" id="KW-0720">Serine protease</keyword>
<dbReference type="RefSeq" id="WP_031454174.1">
    <property type="nucleotide sequence ID" value="NZ_CAIJDO010000112.1"/>
</dbReference>
<dbReference type="GO" id="GO:0008236">
    <property type="term" value="F:serine-type peptidase activity"/>
    <property type="evidence" value="ECO:0007669"/>
    <property type="project" value="UniProtKB-KW"/>
</dbReference>
<evidence type="ECO:0000256" key="2">
    <source>
        <dbReference type="ARBA" id="ARBA00022801"/>
    </source>
</evidence>
<dbReference type="PROSITE" id="PS00138">
    <property type="entry name" value="SUBTILASE_SER"/>
    <property type="match status" value="1"/>
</dbReference>
<dbReference type="AlphaFoldDB" id="A0A6V6YW98"/>
<evidence type="ECO:0000313" key="6">
    <source>
        <dbReference type="Proteomes" id="UP000556700"/>
    </source>
</evidence>
<feature type="domain" description="SusE outer membrane protein" evidence="4">
    <location>
        <begin position="26"/>
        <end position="131"/>
    </location>
</feature>
<reference evidence="5 6" key="1">
    <citation type="submission" date="2020-06" db="EMBL/GenBank/DDBJ databases">
        <authorList>
            <person name="Criscuolo A."/>
        </authorList>
    </citation>
    <scope>NUCLEOTIDE SEQUENCE [LARGE SCALE GENOMIC DNA]</scope>
    <source>
        <strain evidence="6">CIP 110025</strain>
    </source>
</reference>
<dbReference type="GO" id="GO:0006508">
    <property type="term" value="P:proteolysis"/>
    <property type="evidence" value="ECO:0007669"/>
    <property type="project" value="UniProtKB-KW"/>
</dbReference>
<sequence>MKNINKILIAFISILAVSCSGDDVESRPVIEAATAPVLLSPKSDFNVVLELANAGGLATTFVWDDAQYEGSTTVVNYSVEIAKAGTSFATPYVAGTTTDKFKNFTVSELNAAALNIGLAPFVEGQIDVRIKSTVGGVGSTPQISNSYTIKVTPYPAWDNWGIIGSATAATTGGDGWGTDANLDYNSATKKYSITMNLAVGEIKFRLDDGWTTNYGDDGNNLSLEAGGANIPIATAGNYTIVVDFIAKTYTITKN</sequence>
<evidence type="ECO:0000313" key="5">
    <source>
        <dbReference type="EMBL" id="CAD0003544.1"/>
    </source>
</evidence>
<protein>
    <recommendedName>
        <fullName evidence="4">SusE outer membrane protein domain-containing protein</fullName>
    </recommendedName>
</protein>
<proteinExistence type="predicted"/>
<dbReference type="InterPro" id="IPR023828">
    <property type="entry name" value="Peptidase_S8_Ser-AS"/>
</dbReference>
<evidence type="ECO:0000256" key="1">
    <source>
        <dbReference type="ARBA" id="ARBA00022670"/>
    </source>
</evidence>
<dbReference type="Pfam" id="PF14292">
    <property type="entry name" value="SusE"/>
    <property type="match status" value="1"/>
</dbReference>
<dbReference type="EMBL" id="CAIJDO010000112">
    <property type="protein sequence ID" value="CAD0003544.1"/>
    <property type="molecule type" value="Genomic_DNA"/>
</dbReference>
<keyword evidence="6" id="KW-1185">Reference proteome</keyword>
<keyword evidence="2" id="KW-0378">Hydrolase</keyword>
<comment type="caution">
    <text evidence="5">The sequence shown here is derived from an EMBL/GenBank/DDBJ whole genome shotgun (WGS) entry which is preliminary data.</text>
</comment>
<dbReference type="Gene3D" id="2.60.40.3620">
    <property type="match status" value="1"/>
</dbReference>
<organism evidence="5 6">
    <name type="scientific">Flavobacterium chungangense</name>
    <dbReference type="NCBI Taxonomy" id="554283"/>
    <lineage>
        <taxon>Bacteria</taxon>
        <taxon>Pseudomonadati</taxon>
        <taxon>Bacteroidota</taxon>
        <taxon>Flavobacteriia</taxon>
        <taxon>Flavobacteriales</taxon>
        <taxon>Flavobacteriaceae</taxon>
        <taxon>Flavobacterium</taxon>
    </lineage>
</organism>
<evidence type="ECO:0000256" key="3">
    <source>
        <dbReference type="ARBA" id="ARBA00022825"/>
    </source>
</evidence>
<dbReference type="CDD" id="cd12956">
    <property type="entry name" value="CBM_SusE-F_like"/>
    <property type="match status" value="1"/>
</dbReference>
<dbReference type="InterPro" id="IPR025970">
    <property type="entry name" value="SusE"/>
</dbReference>
<gene>
    <name evidence="5" type="ORF">FLACHUCJ7_01460</name>
</gene>
<accession>A0A6V6YW98</accession>
<dbReference type="PROSITE" id="PS51257">
    <property type="entry name" value="PROKAR_LIPOPROTEIN"/>
    <property type="match status" value="1"/>
</dbReference>
<dbReference type="Proteomes" id="UP000556700">
    <property type="component" value="Unassembled WGS sequence"/>
</dbReference>
<evidence type="ECO:0000259" key="4">
    <source>
        <dbReference type="Pfam" id="PF14292"/>
    </source>
</evidence>